<feature type="transmembrane region" description="Helical" evidence="1">
    <location>
        <begin position="21"/>
        <end position="42"/>
    </location>
</feature>
<evidence type="ECO:0000313" key="3">
    <source>
        <dbReference type="Proteomes" id="UP000431401"/>
    </source>
</evidence>
<evidence type="ECO:0000313" key="2">
    <source>
        <dbReference type="EMBL" id="MQY29245.1"/>
    </source>
</evidence>
<keyword evidence="1" id="KW-1133">Transmembrane helix</keyword>
<organism evidence="2 3">
    <name type="scientific">Nocardia aurantia</name>
    <dbReference type="NCBI Taxonomy" id="2585199"/>
    <lineage>
        <taxon>Bacteria</taxon>
        <taxon>Bacillati</taxon>
        <taxon>Actinomycetota</taxon>
        <taxon>Actinomycetes</taxon>
        <taxon>Mycobacteriales</taxon>
        <taxon>Nocardiaceae</taxon>
        <taxon>Nocardia</taxon>
    </lineage>
</organism>
<dbReference type="AlphaFoldDB" id="A0A7K0DU02"/>
<dbReference type="EMBL" id="WEGI01000010">
    <property type="protein sequence ID" value="MQY29245.1"/>
    <property type="molecule type" value="Genomic_DNA"/>
</dbReference>
<comment type="caution">
    <text evidence="2">The sequence shown here is derived from an EMBL/GenBank/DDBJ whole genome shotgun (WGS) entry which is preliminary data.</text>
</comment>
<feature type="transmembrane region" description="Helical" evidence="1">
    <location>
        <begin position="95"/>
        <end position="119"/>
    </location>
</feature>
<reference evidence="2 3" key="1">
    <citation type="submission" date="2019-10" db="EMBL/GenBank/DDBJ databases">
        <title>Nocardia macrotermitis sp. nov. and Nocardia aurantia sp. nov., isolated from the gut of fungus growing-termite Macrotermes natalensis.</title>
        <authorList>
            <person name="Benndorf R."/>
            <person name="Schwitalla J."/>
            <person name="Martin K."/>
            <person name="De Beer W."/>
            <person name="Kaster A.-K."/>
            <person name="Vollmers J."/>
            <person name="Poulsen M."/>
            <person name="Beemelmanns C."/>
        </authorList>
    </citation>
    <scope>NUCLEOTIDE SEQUENCE [LARGE SCALE GENOMIC DNA]</scope>
    <source>
        <strain evidence="2 3">RB56</strain>
    </source>
</reference>
<dbReference type="OrthoDB" id="1176146at2"/>
<dbReference type="Proteomes" id="UP000431401">
    <property type="component" value="Unassembled WGS sequence"/>
</dbReference>
<evidence type="ECO:0008006" key="4">
    <source>
        <dbReference type="Google" id="ProtNLM"/>
    </source>
</evidence>
<keyword evidence="1" id="KW-0812">Transmembrane</keyword>
<proteinExistence type="predicted"/>
<feature type="transmembrane region" description="Helical" evidence="1">
    <location>
        <begin position="62"/>
        <end position="83"/>
    </location>
</feature>
<dbReference type="InterPro" id="IPR025495">
    <property type="entry name" value="DUF4386"/>
</dbReference>
<accession>A0A7K0DU02</accession>
<sequence>MGTTALAAAPRPTGDTLRYNAFAAGALYLLTFLTSIPTLALYEPVLHHTDFVLGAGDSGGVLWGTLLEVVLAFACAGTAVALFPVTRRYSETAAVGFVGTRLLEAGLILVGVVTLWSIVTLRHDGGADPAALVTAGRALVAVHDATFLFGQSLMPVANALLLGTVLYRSGLVPRVIPLLGLVGAPLLLASDVASLFGAYAQGTPIAAVAALPIALWELSLGIWLLVKGFRPIAAEAH</sequence>
<dbReference type="Pfam" id="PF14329">
    <property type="entry name" value="DUF4386"/>
    <property type="match status" value="1"/>
</dbReference>
<protein>
    <recommendedName>
        <fullName evidence="4">DUF4386 domain-containing protein</fullName>
    </recommendedName>
</protein>
<dbReference type="RefSeq" id="WP_153345832.1">
    <property type="nucleotide sequence ID" value="NZ_WEGI01000010.1"/>
</dbReference>
<evidence type="ECO:0000256" key="1">
    <source>
        <dbReference type="SAM" id="Phobius"/>
    </source>
</evidence>
<name>A0A7K0DU02_9NOCA</name>
<feature type="transmembrane region" description="Helical" evidence="1">
    <location>
        <begin position="205"/>
        <end position="226"/>
    </location>
</feature>
<gene>
    <name evidence="2" type="ORF">NRB56_48350</name>
</gene>
<feature type="transmembrane region" description="Helical" evidence="1">
    <location>
        <begin position="178"/>
        <end position="199"/>
    </location>
</feature>
<feature type="transmembrane region" description="Helical" evidence="1">
    <location>
        <begin position="147"/>
        <end position="166"/>
    </location>
</feature>
<keyword evidence="3" id="KW-1185">Reference proteome</keyword>
<keyword evidence="1" id="KW-0472">Membrane</keyword>